<dbReference type="EMBL" id="CP000112">
    <property type="protein sequence ID" value="ABB40345.1"/>
    <property type="molecule type" value="Genomic_DNA"/>
</dbReference>
<evidence type="ECO:0000256" key="2">
    <source>
        <dbReference type="SAM" id="Coils"/>
    </source>
</evidence>
<dbReference type="PROSITE" id="PS00163">
    <property type="entry name" value="FUMARATE_LYASES"/>
    <property type="match status" value="1"/>
</dbReference>
<dbReference type="InterPro" id="IPR000362">
    <property type="entry name" value="Fumarate_lyase_fam"/>
</dbReference>
<evidence type="ECO:0000313" key="6">
    <source>
        <dbReference type="Proteomes" id="UP000002710"/>
    </source>
</evidence>
<accession>Q30VF1</accession>
<evidence type="ECO:0000256" key="1">
    <source>
        <dbReference type="ARBA" id="ARBA00023239"/>
    </source>
</evidence>
<dbReference type="InterPro" id="IPR008948">
    <property type="entry name" value="L-Aspartase-like"/>
</dbReference>
<dbReference type="KEGG" id="dde:Dde_3552"/>
<name>Q30VF1_OLEA2</name>
<dbReference type="PRINTS" id="PR00149">
    <property type="entry name" value="FUMRATELYASE"/>
</dbReference>
<dbReference type="InterPro" id="IPR024083">
    <property type="entry name" value="Fumarase/histidase_N"/>
</dbReference>
<proteinExistence type="predicted"/>
<dbReference type="CDD" id="cd01357">
    <property type="entry name" value="Aspartase"/>
    <property type="match status" value="1"/>
</dbReference>
<evidence type="ECO:0000259" key="4">
    <source>
        <dbReference type="Pfam" id="PF00206"/>
    </source>
</evidence>
<dbReference type="InterPro" id="IPR020557">
    <property type="entry name" value="Fumarate_lyase_CS"/>
</dbReference>
<dbReference type="InterPro" id="IPR051546">
    <property type="entry name" value="Aspartate_Ammonia-Lyase"/>
</dbReference>
<dbReference type="FunFam" id="1.10.275.10:FF:000001">
    <property type="entry name" value="Fumarate hydratase, mitochondrial"/>
    <property type="match status" value="1"/>
</dbReference>
<dbReference type="Gene3D" id="1.20.200.10">
    <property type="entry name" value="Fumarase/aspartase (Central domain)"/>
    <property type="match status" value="1"/>
</dbReference>
<dbReference type="GO" id="GO:0006531">
    <property type="term" value="P:aspartate metabolic process"/>
    <property type="evidence" value="ECO:0007669"/>
    <property type="project" value="TreeGrafter"/>
</dbReference>
<keyword evidence="1 5" id="KW-0456">Lyase</keyword>
<dbReference type="HOGENOM" id="CLU_021594_4_1_7"/>
<evidence type="ECO:0000256" key="3">
    <source>
        <dbReference type="SAM" id="MobiDB-lite"/>
    </source>
</evidence>
<organism evidence="5 6">
    <name type="scientific">Oleidesulfovibrio alaskensis (strain ATCC BAA-1058 / DSM 17464 / G20)</name>
    <name type="common">Desulfovibrio alaskensis</name>
    <dbReference type="NCBI Taxonomy" id="207559"/>
    <lineage>
        <taxon>Bacteria</taxon>
        <taxon>Pseudomonadati</taxon>
        <taxon>Thermodesulfobacteriota</taxon>
        <taxon>Desulfovibrionia</taxon>
        <taxon>Desulfovibrionales</taxon>
        <taxon>Desulfovibrionaceae</taxon>
        <taxon>Oleidesulfovibrio</taxon>
    </lineage>
</organism>
<dbReference type="Proteomes" id="UP000002710">
    <property type="component" value="Chromosome"/>
</dbReference>
<dbReference type="Pfam" id="PF00206">
    <property type="entry name" value="Lyase_1"/>
    <property type="match status" value="1"/>
</dbReference>
<dbReference type="Gene3D" id="1.10.275.10">
    <property type="entry name" value="Fumarase/aspartase (N-terminal domain)"/>
    <property type="match status" value="1"/>
</dbReference>
<dbReference type="AlphaFoldDB" id="Q30VF1"/>
<dbReference type="eggNOG" id="COG1027">
    <property type="taxonomic scope" value="Bacteria"/>
</dbReference>
<dbReference type="InterPro" id="IPR022761">
    <property type="entry name" value="Fumarate_lyase_N"/>
</dbReference>
<protein>
    <submittedName>
        <fullName evidence="5">Aspartate ammonia-lyase</fullName>
        <ecNumber evidence="5">4.3.1.1</ecNumber>
    </submittedName>
</protein>
<dbReference type="GO" id="GO:0005829">
    <property type="term" value="C:cytosol"/>
    <property type="evidence" value="ECO:0007669"/>
    <property type="project" value="TreeGrafter"/>
</dbReference>
<dbReference type="PRINTS" id="PR00145">
    <property type="entry name" value="ARGSUCLYASE"/>
</dbReference>
<sequence>MRTEHDALGSRELPADALYGIHTLRAAENFPVSPYRLAPPLIRALAQVKLACARTNARLGYLDNRLAEAIETACLEIIGGSHQDSFITDPFQGGAGTSANMNMNEVVANRACQLLGGVPGQHSLVSPLNHVNMHQSTNDVFPTALRVAMLHELTALEKETAALQAQLQQLEAAHQDTLRLGRTQLQDAVPMTFGMTFGAWAEAVARDRWRVFKSRERIRQVSLGGTAIGTGLGAPRDYILKAADTLRSVTGLKLSRAENLVDATQNTDQLVEVSAILKALAANLLKISTDLRLLGSGPCAGLGELKLPAMQAGSTIMPGKVNPVIAEAVSQAALRVLANDGLAAHASAMGTLELNQFMPLLAHTLLESLHLMRSSVTLLNNRCMQGLEPQAEQAQSHVGRSAALAAVLVPLAGHTAVEQMLHTARTTGTPFARVAAQALCVPEDNIRSLLAPERMRKLGFTPQDLPQQCSGRTGHTVPDKALPDESNNGE</sequence>
<dbReference type="EC" id="4.3.1.1" evidence="5"/>
<feature type="compositionally biased region" description="Polar residues" evidence="3">
    <location>
        <begin position="464"/>
        <end position="473"/>
    </location>
</feature>
<dbReference type="FunFam" id="1.20.200.10:FF:000001">
    <property type="entry name" value="Fumarate hydratase, mitochondrial"/>
    <property type="match status" value="1"/>
</dbReference>
<feature type="region of interest" description="Disordered" evidence="3">
    <location>
        <begin position="461"/>
        <end position="490"/>
    </location>
</feature>
<dbReference type="GO" id="GO:0008797">
    <property type="term" value="F:aspartate ammonia-lyase activity"/>
    <property type="evidence" value="ECO:0007669"/>
    <property type="project" value="UniProtKB-EC"/>
</dbReference>
<feature type="domain" description="Fumarate lyase N-terminal" evidence="4">
    <location>
        <begin position="11"/>
        <end position="337"/>
    </location>
</feature>
<dbReference type="SUPFAM" id="SSF48557">
    <property type="entry name" value="L-aspartase-like"/>
    <property type="match status" value="1"/>
</dbReference>
<dbReference type="PANTHER" id="PTHR42696">
    <property type="entry name" value="ASPARTATE AMMONIA-LYASE"/>
    <property type="match status" value="1"/>
</dbReference>
<dbReference type="STRING" id="207559.Dde_3552"/>
<keyword evidence="6" id="KW-1185">Reference proteome</keyword>
<dbReference type="RefSeq" id="WP_011369239.1">
    <property type="nucleotide sequence ID" value="NC_007519.1"/>
</dbReference>
<keyword evidence="2" id="KW-0175">Coiled coil</keyword>
<dbReference type="NCBIfam" id="NF008909">
    <property type="entry name" value="PRK12273.1"/>
    <property type="match status" value="1"/>
</dbReference>
<evidence type="ECO:0000313" key="5">
    <source>
        <dbReference type="EMBL" id="ABB40345.1"/>
    </source>
</evidence>
<reference evidence="5 6" key="1">
    <citation type="journal article" date="2011" name="J. Bacteriol.">
        <title>Complete genome sequence and updated annotation of Desulfovibrio alaskensis G20.</title>
        <authorList>
            <person name="Hauser L.J."/>
            <person name="Land M.L."/>
            <person name="Brown S.D."/>
            <person name="Larimer F."/>
            <person name="Keller K.L."/>
            <person name="Rapp-Giles B.J."/>
            <person name="Price M.N."/>
            <person name="Lin M."/>
            <person name="Bruce D.C."/>
            <person name="Detter J.C."/>
            <person name="Tapia R."/>
            <person name="Han C.S."/>
            <person name="Goodwin L.A."/>
            <person name="Cheng J.F."/>
            <person name="Pitluck S."/>
            <person name="Copeland A."/>
            <person name="Lucas S."/>
            <person name="Nolan M."/>
            <person name="Lapidus A.L."/>
            <person name="Palumbo A.V."/>
            <person name="Wall J.D."/>
        </authorList>
    </citation>
    <scope>NUCLEOTIDE SEQUENCE [LARGE SCALE GENOMIC DNA]</scope>
    <source>
        <strain evidence="6">ATCC BAA 1058 / DSM 17464 / G20</strain>
    </source>
</reference>
<dbReference type="PANTHER" id="PTHR42696:SF2">
    <property type="entry name" value="ASPARTATE AMMONIA-LYASE"/>
    <property type="match status" value="1"/>
</dbReference>
<feature type="coiled-coil region" evidence="2">
    <location>
        <begin position="153"/>
        <end position="180"/>
    </location>
</feature>
<gene>
    <name evidence="5" type="ordered locus">Dde_3552</name>
</gene>